<evidence type="ECO:0000313" key="2">
    <source>
        <dbReference type="EMBL" id="ELY91424.1"/>
    </source>
</evidence>
<keyword evidence="3" id="KW-1185">Reference proteome</keyword>
<comment type="caution">
    <text evidence="2">The sequence shown here is derived from an EMBL/GenBank/DDBJ whole genome shotgun (WGS) entry which is preliminary data.</text>
</comment>
<sequence length="105" mass="11204">MSVSLLTQVCEIDVPDSQGDYLRCLDRNLQDKWPGMTAVRLRLLQSTFISLLIGALAYSLDGSPTFAIGSIAAVNIVLLADVIAVASVEVSSSGITVTMQDNDDE</sequence>
<gene>
    <name evidence="2" type="ORF">C484_10366</name>
</gene>
<keyword evidence="1" id="KW-1133">Transmembrane helix</keyword>
<protein>
    <submittedName>
        <fullName evidence="2">Uncharacterized protein</fullName>
    </submittedName>
</protein>
<feature type="transmembrane region" description="Helical" evidence="1">
    <location>
        <begin position="66"/>
        <end position="86"/>
    </location>
</feature>
<dbReference type="Proteomes" id="UP000011648">
    <property type="component" value="Unassembled WGS sequence"/>
</dbReference>
<proteinExistence type="predicted"/>
<dbReference type="STRING" id="1230458.C484_10366"/>
<evidence type="ECO:0000256" key="1">
    <source>
        <dbReference type="SAM" id="Phobius"/>
    </source>
</evidence>
<keyword evidence="1" id="KW-0472">Membrane</keyword>
<dbReference type="AlphaFoldDB" id="L9ZYN0"/>
<reference evidence="2 3" key="1">
    <citation type="journal article" date="2014" name="PLoS Genet.">
        <title>Phylogenetically driven sequencing of extremely halophilic archaea reveals strategies for static and dynamic osmo-response.</title>
        <authorList>
            <person name="Becker E.A."/>
            <person name="Seitzer P.M."/>
            <person name="Tritt A."/>
            <person name="Larsen D."/>
            <person name="Krusor M."/>
            <person name="Yao A.I."/>
            <person name="Wu D."/>
            <person name="Madern D."/>
            <person name="Eisen J.A."/>
            <person name="Darling A.E."/>
            <person name="Facciotti M.T."/>
        </authorList>
    </citation>
    <scope>NUCLEOTIDE SEQUENCE [LARGE SCALE GENOMIC DNA]</scope>
    <source>
        <strain evidence="2 3">DSM 12281</strain>
    </source>
</reference>
<name>L9ZYN0_9EURY</name>
<keyword evidence="1" id="KW-0812">Transmembrane</keyword>
<evidence type="ECO:0000313" key="3">
    <source>
        <dbReference type="Proteomes" id="UP000011648"/>
    </source>
</evidence>
<organism evidence="2 3">
    <name type="scientific">Natrialba taiwanensis DSM 12281</name>
    <dbReference type="NCBI Taxonomy" id="1230458"/>
    <lineage>
        <taxon>Archaea</taxon>
        <taxon>Methanobacteriati</taxon>
        <taxon>Methanobacteriota</taxon>
        <taxon>Stenosarchaea group</taxon>
        <taxon>Halobacteria</taxon>
        <taxon>Halobacteriales</taxon>
        <taxon>Natrialbaceae</taxon>
        <taxon>Natrialba</taxon>
    </lineage>
</organism>
<accession>L9ZYN0</accession>
<dbReference type="EMBL" id="AOIL01000037">
    <property type="protein sequence ID" value="ELY91424.1"/>
    <property type="molecule type" value="Genomic_DNA"/>
</dbReference>
<feature type="transmembrane region" description="Helical" evidence="1">
    <location>
        <begin position="41"/>
        <end position="60"/>
    </location>
</feature>